<dbReference type="GO" id="GO:0003677">
    <property type="term" value="F:DNA binding"/>
    <property type="evidence" value="ECO:0007669"/>
    <property type="project" value="InterPro"/>
</dbReference>
<name>A0A7X6MD97_9ACTN</name>
<evidence type="ECO:0000256" key="2">
    <source>
        <dbReference type="ARBA" id="ARBA00022801"/>
    </source>
</evidence>
<proteinExistence type="predicted"/>
<dbReference type="GO" id="GO:0005829">
    <property type="term" value="C:cytosol"/>
    <property type="evidence" value="ECO:0007669"/>
    <property type="project" value="TreeGrafter"/>
</dbReference>
<evidence type="ECO:0000313" key="7">
    <source>
        <dbReference type="EMBL" id="NKY99333.1"/>
    </source>
</evidence>
<evidence type="ECO:0000256" key="5">
    <source>
        <dbReference type="PROSITE-ProRule" id="PRU00560"/>
    </source>
</evidence>
<dbReference type="GO" id="GO:0043138">
    <property type="term" value="F:3'-5' DNA helicase activity"/>
    <property type="evidence" value="ECO:0007669"/>
    <property type="project" value="TreeGrafter"/>
</dbReference>
<keyword evidence="2 5" id="KW-0378">Hydrolase</keyword>
<comment type="caution">
    <text evidence="7">The sequence shown here is derived from an EMBL/GenBank/DDBJ whole genome shotgun (WGS) entry which is preliminary data.</text>
</comment>
<evidence type="ECO:0000256" key="1">
    <source>
        <dbReference type="ARBA" id="ARBA00022741"/>
    </source>
</evidence>
<dbReference type="InterPro" id="IPR000212">
    <property type="entry name" value="DNA_helicase_UvrD/REP"/>
</dbReference>
<dbReference type="Gene3D" id="3.40.50.300">
    <property type="entry name" value="P-loop containing nucleotide triphosphate hydrolases"/>
    <property type="match status" value="3"/>
</dbReference>
<dbReference type="Proteomes" id="UP000553209">
    <property type="component" value="Unassembled WGS sequence"/>
</dbReference>
<dbReference type="PANTHER" id="PTHR11070:SF45">
    <property type="entry name" value="DNA 3'-5' HELICASE"/>
    <property type="match status" value="1"/>
</dbReference>
<dbReference type="Pfam" id="PF13538">
    <property type="entry name" value="UvrD_C_2"/>
    <property type="match status" value="1"/>
</dbReference>
<dbReference type="SUPFAM" id="SSF52540">
    <property type="entry name" value="P-loop containing nucleoside triphosphate hydrolases"/>
    <property type="match status" value="1"/>
</dbReference>
<dbReference type="GO" id="GO:0005524">
    <property type="term" value="F:ATP binding"/>
    <property type="evidence" value="ECO:0007669"/>
    <property type="project" value="UniProtKB-UniRule"/>
</dbReference>
<reference evidence="7 8" key="1">
    <citation type="submission" date="2020-04" db="EMBL/GenBank/DDBJ databases">
        <title>MicrobeNet Type strains.</title>
        <authorList>
            <person name="Nicholson A.C."/>
        </authorList>
    </citation>
    <scope>NUCLEOTIDE SEQUENCE [LARGE SCALE GENOMIC DNA]</scope>
    <source>
        <strain evidence="7 8">ATCC 23612</strain>
    </source>
</reference>
<keyword evidence="4 5" id="KW-0067">ATP-binding</keyword>
<protein>
    <submittedName>
        <fullName evidence="7">AAA family ATPase</fullName>
    </submittedName>
</protein>
<keyword evidence="3 5" id="KW-0347">Helicase</keyword>
<evidence type="ECO:0000313" key="8">
    <source>
        <dbReference type="Proteomes" id="UP000553209"/>
    </source>
</evidence>
<evidence type="ECO:0000256" key="3">
    <source>
        <dbReference type="ARBA" id="ARBA00022806"/>
    </source>
</evidence>
<dbReference type="RefSeq" id="WP_061079092.1">
    <property type="nucleotide sequence ID" value="NZ_JAAXPG010000015.1"/>
</dbReference>
<organism evidence="7 8">
    <name type="scientific">Nocardiopsis alborubida</name>
    <dbReference type="NCBI Taxonomy" id="146802"/>
    <lineage>
        <taxon>Bacteria</taxon>
        <taxon>Bacillati</taxon>
        <taxon>Actinomycetota</taxon>
        <taxon>Actinomycetes</taxon>
        <taxon>Streptosporangiales</taxon>
        <taxon>Nocardiopsidaceae</taxon>
        <taxon>Nocardiopsis</taxon>
    </lineage>
</organism>
<dbReference type="InterPro" id="IPR027785">
    <property type="entry name" value="UvrD-like_helicase_C"/>
</dbReference>
<keyword evidence="8" id="KW-1185">Reference proteome</keyword>
<dbReference type="PROSITE" id="PS51198">
    <property type="entry name" value="UVRD_HELICASE_ATP_BIND"/>
    <property type="match status" value="1"/>
</dbReference>
<dbReference type="PANTHER" id="PTHR11070">
    <property type="entry name" value="UVRD / RECB / PCRA DNA HELICASE FAMILY MEMBER"/>
    <property type="match status" value="1"/>
</dbReference>
<dbReference type="InterPro" id="IPR014016">
    <property type="entry name" value="UvrD-like_ATP-bd"/>
</dbReference>
<sequence length="768" mass="82723">MEFCQAGADEGAASALSAEQARISAMYERLDALRAQASEQLASAHLQERGGYAALVERETRSYEQARRRAQLGAVEEGLCFGRVDLSHGDDEPETRYVGRIGLRDAGYETILVDWRAPAARPFYAATPGDPHGVTRRRHLRVRRRRVLGLDDEVFDPDGLTDTDRRQLVGEAALLASLHRGRTGRMGDIVATIQAEQDRVIRARLAGVLVVQGGPGTGKTVAALHRAAYLLYTHRAVLERRGVLVVGPNPAFLRYVGDVLPSLGETDAVMRTVGELFPGVAASRRDAHGTAAVKGCLAMADLVHAAVADRQRAPLEAFGGADLVVETDAGALTVQGALCERVLRTARGLRLPHNTARVYVVRSLLTELARAESRLLGRPADEEDLEFAGARLWSEEPVREALDALWPHLTPQRLLRELFADSEALERVGARAGLGGDACALLARSAGEPWTVEDVPLLDEAAELLGEDGGAARARERREDAERAEEERYAQGVLEFTGLFEDRMMDAAALAERHRDAGAARTTADRAGADREWTYGHVIVDEAQELSPMAWRTVMRRVPTRSLTVVGDVAQTGSASGTRSWLEALEPYAPGKVHVERLRVNYRTPEPIMAVAADVLRVAAPGEEVPESVREEGDRPRAVRLASLAADLPALVAEEAAAIGEGRIAVITSDRHADAVAAALPEAARPGTTPSGRVRDSLEEAVVVLTATESKGLEFDAVVVVEPEAVLAQPRGGNDLYVAVTRATRRLAVAHTGELPRVLERLAGAAEG</sequence>
<dbReference type="GO" id="GO:0016787">
    <property type="term" value="F:hydrolase activity"/>
    <property type="evidence" value="ECO:0007669"/>
    <property type="project" value="UniProtKB-UniRule"/>
</dbReference>
<keyword evidence="1 5" id="KW-0547">Nucleotide-binding</keyword>
<dbReference type="InterPro" id="IPR027417">
    <property type="entry name" value="P-loop_NTPase"/>
</dbReference>
<dbReference type="EMBL" id="JAAXPG010000015">
    <property type="protein sequence ID" value="NKY99333.1"/>
    <property type="molecule type" value="Genomic_DNA"/>
</dbReference>
<evidence type="ECO:0000259" key="6">
    <source>
        <dbReference type="PROSITE" id="PS51198"/>
    </source>
</evidence>
<accession>A0A7X6MD97</accession>
<dbReference type="AlphaFoldDB" id="A0A7X6MD97"/>
<dbReference type="GO" id="GO:0000725">
    <property type="term" value="P:recombinational repair"/>
    <property type="evidence" value="ECO:0007669"/>
    <property type="project" value="TreeGrafter"/>
</dbReference>
<gene>
    <name evidence="7" type="ORF">HGB44_16920</name>
</gene>
<feature type="domain" description="UvrD-like helicase ATP-binding" evidence="6">
    <location>
        <begin position="192"/>
        <end position="605"/>
    </location>
</feature>
<evidence type="ECO:0000256" key="4">
    <source>
        <dbReference type="ARBA" id="ARBA00022840"/>
    </source>
</evidence>
<feature type="binding site" evidence="5">
    <location>
        <begin position="213"/>
        <end position="220"/>
    </location>
    <ligand>
        <name>ATP</name>
        <dbReference type="ChEBI" id="CHEBI:30616"/>
    </ligand>
</feature>